<evidence type="ECO:0000256" key="2">
    <source>
        <dbReference type="SAM" id="Phobius"/>
    </source>
</evidence>
<dbReference type="EMBL" id="CABWLH010000009">
    <property type="protein sequence ID" value="VXB97965.1"/>
    <property type="molecule type" value="Genomic_DNA"/>
</dbReference>
<evidence type="ECO:0000313" key="4">
    <source>
        <dbReference type="Proteomes" id="UP000433089"/>
    </source>
</evidence>
<accession>A0A653UVZ3</accession>
<name>A0A653UVZ3_BACAB</name>
<feature type="transmembrane region" description="Helical" evidence="2">
    <location>
        <begin position="37"/>
        <end position="57"/>
    </location>
</feature>
<gene>
    <name evidence="3" type="ORF">BACI348_42019</name>
</gene>
<keyword evidence="2" id="KW-1133">Transmembrane helix</keyword>
<dbReference type="Proteomes" id="UP000433089">
    <property type="component" value="Unassembled WGS sequence"/>
</dbReference>
<keyword evidence="2" id="KW-0812">Transmembrane</keyword>
<proteinExistence type="predicted"/>
<evidence type="ECO:0000313" key="3">
    <source>
        <dbReference type="EMBL" id="VXB97965.1"/>
    </source>
</evidence>
<reference evidence="3 4" key="1">
    <citation type="submission" date="2019-10" db="EMBL/GenBank/DDBJ databases">
        <authorList>
            <person name="Karimi E."/>
        </authorList>
    </citation>
    <scope>NUCLEOTIDE SEQUENCE [LARGE SCALE GENOMIC DNA]</scope>
    <source>
        <strain evidence="3">Bacillus sp. 348</strain>
    </source>
</reference>
<feature type="compositionally biased region" description="Basic and acidic residues" evidence="1">
    <location>
        <begin position="176"/>
        <end position="185"/>
    </location>
</feature>
<feature type="region of interest" description="Disordered" evidence="1">
    <location>
        <begin position="139"/>
        <end position="202"/>
    </location>
</feature>
<keyword evidence="2" id="KW-0472">Membrane</keyword>
<organism evidence="3 4">
    <name type="scientific">Bacillus altitudinis</name>
    <dbReference type="NCBI Taxonomy" id="293387"/>
    <lineage>
        <taxon>Bacteria</taxon>
        <taxon>Bacillati</taxon>
        <taxon>Bacillota</taxon>
        <taxon>Bacilli</taxon>
        <taxon>Bacillales</taxon>
        <taxon>Bacillaceae</taxon>
        <taxon>Bacillus</taxon>
    </lineage>
</organism>
<evidence type="ECO:0000256" key="1">
    <source>
        <dbReference type="SAM" id="MobiDB-lite"/>
    </source>
</evidence>
<dbReference type="AlphaFoldDB" id="A0A653UVZ3"/>
<sequence length="232" mass="26125">MMMLLIIGLLCICFAIGYAVNFLLLKHQNQQIFSKKLFYPFLTIGLLFSIMSLPFAGTDAPKAQADPSSEQLLKEQKQLASDISRLKEDKETLTASLEDVTKEKEKLSKKLENITSEKKTVKQQEKTIHELEEKIDKLTSTNETLKKEHQKVNKDTTSSAQRSAPKDDGLNTGGHESQKETKKESAACNIKGSVNGIYHTPSSRYYSRTKNVTKMFCSVEEAERAGYRAPKQ</sequence>
<protein>
    <recommendedName>
        <fullName evidence="5">M protein repeat family protein</fullName>
    </recommendedName>
</protein>
<evidence type="ECO:0008006" key="5">
    <source>
        <dbReference type="Google" id="ProtNLM"/>
    </source>
</evidence>
<dbReference type="Gene3D" id="1.10.287.1490">
    <property type="match status" value="1"/>
</dbReference>
<feature type="transmembrane region" description="Helical" evidence="2">
    <location>
        <begin position="6"/>
        <end position="25"/>
    </location>
</feature>
<feature type="compositionally biased region" description="Basic and acidic residues" evidence="1">
    <location>
        <begin position="144"/>
        <end position="154"/>
    </location>
</feature>
<dbReference type="RefSeq" id="WP_041507631.1">
    <property type="nucleotide sequence ID" value="NZ_JAKOBH010000010.1"/>
</dbReference>